<dbReference type="SUPFAM" id="SSF55821">
    <property type="entry name" value="YrdC/RibB"/>
    <property type="match status" value="1"/>
</dbReference>
<comment type="subcellular location">
    <subcellularLocation>
        <location evidence="1">Cytoplasm</location>
    </subcellularLocation>
</comment>
<dbReference type="GO" id="GO:0005524">
    <property type="term" value="F:ATP binding"/>
    <property type="evidence" value="ECO:0007669"/>
    <property type="project" value="UniProtKB-KW"/>
</dbReference>
<dbReference type="InterPro" id="IPR050156">
    <property type="entry name" value="TC-AMP_synthase_SUA5"/>
</dbReference>
<dbReference type="Pfam" id="PF01300">
    <property type="entry name" value="Sua5_yciO_yrdC"/>
    <property type="match status" value="1"/>
</dbReference>
<dbReference type="GO" id="GO:0061710">
    <property type="term" value="F:L-threonylcarbamoyladenylate synthase"/>
    <property type="evidence" value="ECO:0007669"/>
    <property type="project" value="UniProtKB-EC"/>
</dbReference>
<evidence type="ECO:0000256" key="8">
    <source>
        <dbReference type="ARBA" id="ARBA00022741"/>
    </source>
</evidence>
<dbReference type="PROSITE" id="PS51163">
    <property type="entry name" value="YRDC"/>
    <property type="match status" value="1"/>
</dbReference>
<comment type="similarity">
    <text evidence="2">Belongs to the SUA5 family.</text>
</comment>
<evidence type="ECO:0000256" key="1">
    <source>
        <dbReference type="ARBA" id="ARBA00004496"/>
    </source>
</evidence>
<protein>
    <recommendedName>
        <fullName evidence="10">L-threonylcarbamoyladenylate synthase</fullName>
        <ecNumber evidence="3">2.7.7.87</ecNumber>
    </recommendedName>
    <alternativeName>
        <fullName evidence="10">L-threonylcarbamoyladenylate synthase</fullName>
    </alternativeName>
</protein>
<accession>A0A644TSY7</accession>
<dbReference type="Gene3D" id="3.90.870.10">
    <property type="entry name" value="DHBP synthase"/>
    <property type="match status" value="1"/>
</dbReference>
<evidence type="ECO:0000256" key="11">
    <source>
        <dbReference type="ARBA" id="ARBA00048366"/>
    </source>
</evidence>
<evidence type="ECO:0000256" key="3">
    <source>
        <dbReference type="ARBA" id="ARBA00012584"/>
    </source>
</evidence>
<dbReference type="EC" id="2.7.7.87" evidence="3"/>
<dbReference type="GO" id="GO:0008033">
    <property type="term" value="P:tRNA processing"/>
    <property type="evidence" value="ECO:0007669"/>
    <property type="project" value="UniProtKB-KW"/>
</dbReference>
<dbReference type="AlphaFoldDB" id="A0A644TSY7"/>
<evidence type="ECO:0000313" key="13">
    <source>
        <dbReference type="EMBL" id="MPL70010.1"/>
    </source>
</evidence>
<evidence type="ECO:0000256" key="10">
    <source>
        <dbReference type="ARBA" id="ARBA00029774"/>
    </source>
</evidence>
<dbReference type="PANTHER" id="PTHR17490">
    <property type="entry name" value="SUA5"/>
    <property type="match status" value="1"/>
</dbReference>
<name>A0A644TSY7_9ZZZZ</name>
<keyword evidence="8" id="KW-0547">Nucleotide-binding</keyword>
<dbReference type="GO" id="GO:0006450">
    <property type="term" value="P:regulation of translational fidelity"/>
    <property type="evidence" value="ECO:0007669"/>
    <property type="project" value="TreeGrafter"/>
</dbReference>
<reference evidence="13" key="1">
    <citation type="submission" date="2019-08" db="EMBL/GenBank/DDBJ databases">
        <authorList>
            <person name="Kucharzyk K."/>
            <person name="Murdoch R.W."/>
            <person name="Higgins S."/>
            <person name="Loffler F."/>
        </authorList>
    </citation>
    <scope>NUCLEOTIDE SEQUENCE</scope>
</reference>
<keyword evidence="9" id="KW-0067">ATP-binding</keyword>
<dbReference type="InterPro" id="IPR017945">
    <property type="entry name" value="DHBP_synth_RibB-like_a/b_dom"/>
</dbReference>
<organism evidence="13">
    <name type="scientific">bioreactor metagenome</name>
    <dbReference type="NCBI Taxonomy" id="1076179"/>
    <lineage>
        <taxon>unclassified sequences</taxon>
        <taxon>metagenomes</taxon>
        <taxon>ecological metagenomes</taxon>
    </lineage>
</organism>
<dbReference type="EMBL" id="VSSQ01000050">
    <property type="protein sequence ID" value="MPL70010.1"/>
    <property type="molecule type" value="Genomic_DNA"/>
</dbReference>
<comment type="caution">
    <text evidence="13">The sequence shown here is derived from an EMBL/GenBank/DDBJ whole genome shotgun (WGS) entry which is preliminary data.</text>
</comment>
<sequence>MKEIEILNNGGIILYPTDTIWGLGCDATNIKAIEKIISLKGRDSSKNLIILVSDIEMLENYIEFLPPQALTLLKQYETPLTIIYPKSKNLPSILSQDQSIGIRIPKHAYCQELIRNLKRPIVSTSANISKEPSPKSFKEISMEIKNGVDFIAEVEQEKESSQASSIFKITLEGETIQIR</sequence>
<keyword evidence="5 13" id="KW-0808">Transferase</keyword>
<keyword evidence="4" id="KW-0963">Cytoplasm</keyword>
<evidence type="ECO:0000256" key="9">
    <source>
        <dbReference type="ARBA" id="ARBA00022840"/>
    </source>
</evidence>
<evidence type="ECO:0000259" key="12">
    <source>
        <dbReference type="PROSITE" id="PS51163"/>
    </source>
</evidence>
<dbReference type="NCBIfam" id="TIGR00057">
    <property type="entry name" value="L-threonylcarbamoyladenylate synthase"/>
    <property type="match status" value="1"/>
</dbReference>
<dbReference type="PANTHER" id="PTHR17490:SF16">
    <property type="entry name" value="THREONYLCARBAMOYL-AMP SYNTHASE"/>
    <property type="match status" value="1"/>
</dbReference>
<evidence type="ECO:0000256" key="5">
    <source>
        <dbReference type="ARBA" id="ARBA00022679"/>
    </source>
</evidence>
<evidence type="ECO:0000256" key="7">
    <source>
        <dbReference type="ARBA" id="ARBA00022695"/>
    </source>
</evidence>
<proteinExistence type="inferred from homology"/>
<dbReference type="InterPro" id="IPR006070">
    <property type="entry name" value="Sua5-like_dom"/>
</dbReference>
<feature type="domain" description="YrdC-like" evidence="12">
    <location>
        <begin position="1"/>
        <end position="179"/>
    </location>
</feature>
<gene>
    <name evidence="13" type="primary">ywlC_5</name>
    <name evidence="13" type="ORF">SDC9_15761</name>
</gene>
<evidence type="ECO:0000256" key="6">
    <source>
        <dbReference type="ARBA" id="ARBA00022694"/>
    </source>
</evidence>
<evidence type="ECO:0000256" key="2">
    <source>
        <dbReference type="ARBA" id="ARBA00007663"/>
    </source>
</evidence>
<keyword evidence="7 13" id="KW-0548">Nucleotidyltransferase</keyword>
<dbReference type="GO" id="GO:0005737">
    <property type="term" value="C:cytoplasm"/>
    <property type="evidence" value="ECO:0007669"/>
    <property type="project" value="UniProtKB-SubCell"/>
</dbReference>
<dbReference type="GO" id="GO:0003725">
    <property type="term" value="F:double-stranded RNA binding"/>
    <property type="evidence" value="ECO:0007669"/>
    <property type="project" value="InterPro"/>
</dbReference>
<dbReference type="GO" id="GO:0000049">
    <property type="term" value="F:tRNA binding"/>
    <property type="evidence" value="ECO:0007669"/>
    <property type="project" value="TreeGrafter"/>
</dbReference>
<evidence type="ECO:0000256" key="4">
    <source>
        <dbReference type="ARBA" id="ARBA00022490"/>
    </source>
</evidence>
<comment type="catalytic activity">
    <reaction evidence="11">
        <text>L-threonine + hydrogencarbonate + ATP = L-threonylcarbamoyladenylate + diphosphate + H2O</text>
        <dbReference type="Rhea" id="RHEA:36407"/>
        <dbReference type="ChEBI" id="CHEBI:15377"/>
        <dbReference type="ChEBI" id="CHEBI:17544"/>
        <dbReference type="ChEBI" id="CHEBI:30616"/>
        <dbReference type="ChEBI" id="CHEBI:33019"/>
        <dbReference type="ChEBI" id="CHEBI:57926"/>
        <dbReference type="ChEBI" id="CHEBI:73682"/>
        <dbReference type="EC" id="2.7.7.87"/>
    </reaction>
</comment>
<keyword evidence="6" id="KW-0819">tRNA processing</keyword>